<accession>A0AAD4P0Z2</accession>
<name>A0AAD4P0Z2_PERFH</name>
<organism evidence="2 3">
    <name type="scientific">Perilla frutescens var. hirtella</name>
    <name type="common">Perilla citriodora</name>
    <name type="synonym">Perilla setoyensis</name>
    <dbReference type="NCBI Taxonomy" id="608512"/>
    <lineage>
        <taxon>Eukaryota</taxon>
        <taxon>Viridiplantae</taxon>
        <taxon>Streptophyta</taxon>
        <taxon>Embryophyta</taxon>
        <taxon>Tracheophyta</taxon>
        <taxon>Spermatophyta</taxon>
        <taxon>Magnoliopsida</taxon>
        <taxon>eudicotyledons</taxon>
        <taxon>Gunneridae</taxon>
        <taxon>Pentapetalae</taxon>
        <taxon>asterids</taxon>
        <taxon>lamiids</taxon>
        <taxon>Lamiales</taxon>
        <taxon>Lamiaceae</taxon>
        <taxon>Nepetoideae</taxon>
        <taxon>Elsholtzieae</taxon>
        <taxon>Perilla</taxon>
    </lineage>
</organism>
<dbReference type="Proteomes" id="UP001190926">
    <property type="component" value="Unassembled WGS sequence"/>
</dbReference>
<dbReference type="AlphaFoldDB" id="A0AAD4P0Z2"/>
<reference evidence="2 3" key="1">
    <citation type="journal article" date="2021" name="Nat. Commun.">
        <title>Incipient diploidization of the medicinal plant Perilla within 10,000 years.</title>
        <authorList>
            <person name="Zhang Y."/>
            <person name="Shen Q."/>
            <person name="Leng L."/>
            <person name="Zhang D."/>
            <person name="Chen S."/>
            <person name="Shi Y."/>
            <person name="Ning Z."/>
            <person name="Chen S."/>
        </authorList>
    </citation>
    <scope>NUCLEOTIDE SEQUENCE [LARGE SCALE GENOMIC DNA]</scope>
    <source>
        <strain evidence="3">cv. PC099</strain>
    </source>
</reference>
<dbReference type="PANTHER" id="PTHR36757:SF1">
    <property type="entry name" value="GENOME ASSEMBLY, CHROMOSOME: A04"/>
    <property type="match status" value="1"/>
</dbReference>
<protein>
    <submittedName>
        <fullName evidence="2">Uncharacterized protein</fullName>
    </submittedName>
</protein>
<dbReference type="EMBL" id="SDAM02001264">
    <property type="protein sequence ID" value="KAH6822579.1"/>
    <property type="molecule type" value="Genomic_DNA"/>
</dbReference>
<gene>
    <name evidence="2" type="ORF">C2S53_011624</name>
</gene>
<sequence>MAVDVCSEISSPVVSPRISFSHDLKELDFVPVESHNHLHLNPTIDFDFCITHNLQISSADELFANGKILPVQIKKTTTTTTPPKQPPNINNDKNFKKKRLIEFLSTTADDDDEEEEEGQKPTAKPFWQFRRSSSVSCGRPNGGLLRSLQFLTRSNSTGSVPSPKPAGFAKVMQKQNSLKEAAINRQNSCQYYHYNKPCLGKSRSYGNGVRISPVLNFPPTYIARGTVSLFGIGSFFCSKKSKKKRK</sequence>
<evidence type="ECO:0000313" key="3">
    <source>
        <dbReference type="Proteomes" id="UP001190926"/>
    </source>
</evidence>
<proteinExistence type="predicted"/>
<feature type="compositionally biased region" description="Acidic residues" evidence="1">
    <location>
        <begin position="108"/>
        <end position="117"/>
    </location>
</feature>
<evidence type="ECO:0000313" key="2">
    <source>
        <dbReference type="EMBL" id="KAH6822579.1"/>
    </source>
</evidence>
<evidence type="ECO:0000256" key="1">
    <source>
        <dbReference type="SAM" id="MobiDB-lite"/>
    </source>
</evidence>
<comment type="caution">
    <text evidence="2">The sequence shown here is derived from an EMBL/GenBank/DDBJ whole genome shotgun (WGS) entry which is preliminary data.</text>
</comment>
<feature type="region of interest" description="Disordered" evidence="1">
    <location>
        <begin position="106"/>
        <end position="125"/>
    </location>
</feature>
<keyword evidence="3" id="KW-1185">Reference proteome</keyword>
<dbReference type="PANTHER" id="PTHR36757">
    <property type="entry name" value="BNAANNG22500D PROTEIN"/>
    <property type="match status" value="1"/>
</dbReference>